<evidence type="ECO:0000256" key="3">
    <source>
        <dbReference type="ARBA" id="ARBA00022525"/>
    </source>
</evidence>
<dbReference type="Gene3D" id="2.10.70.10">
    <property type="entry name" value="Complement Module, domain 1"/>
    <property type="match status" value="1"/>
</dbReference>
<sequence length="103" mass="11458">MVAVSVVLTSAACTQGKLHINFKTKTKGCMYQGTFHKMNTEWNVKCEDCMCSESGLYCCSSASIPSGYDKEACNLMFDEESCNYKVTRKDDPSISCEYKSMKG</sequence>
<evidence type="ECO:0000313" key="5">
    <source>
        <dbReference type="EMBL" id="CAI9593839.1"/>
    </source>
</evidence>
<keyword evidence="4" id="KW-1015">Disulfide bond</keyword>
<accession>A0ABN9FBA0</accession>
<dbReference type="PANTHER" id="PTHR10500">
    <property type="entry name" value="BETA-MICROSEMINOPROTEIN"/>
    <property type="match status" value="1"/>
</dbReference>
<evidence type="ECO:0000256" key="1">
    <source>
        <dbReference type="ARBA" id="ARBA00004613"/>
    </source>
</evidence>
<name>A0ABN9FBA0_9NEOB</name>
<keyword evidence="6" id="KW-1185">Reference proteome</keyword>
<gene>
    <name evidence="5" type="ORF">SPARVUS_LOCUS11622917</name>
</gene>
<dbReference type="InterPro" id="IPR008735">
    <property type="entry name" value="PSP94"/>
</dbReference>
<evidence type="ECO:0000256" key="4">
    <source>
        <dbReference type="ARBA" id="ARBA00023157"/>
    </source>
</evidence>
<evidence type="ECO:0000313" key="6">
    <source>
        <dbReference type="Proteomes" id="UP001162483"/>
    </source>
</evidence>
<evidence type="ECO:0000256" key="2">
    <source>
        <dbReference type="ARBA" id="ARBA00010352"/>
    </source>
</evidence>
<proteinExistence type="inferred from homology"/>
<comment type="caution">
    <text evidence="5">The sequence shown here is derived from an EMBL/GenBank/DDBJ whole genome shotgun (WGS) entry which is preliminary data.</text>
</comment>
<evidence type="ECO:0008006" key="7">
    <source>
        <dbReference type="Google" id="ProtNLM"/>
    </source>
</evidence>
<comment type="subcellular location">
    <subcellularLocation>
        <location evidence="1">Secreted</location>
    </subcellularLocation>
</comment>
<protein>
    <recommendedName>
        <fullName evidence="7">Beta-microseminoprotein</fullName>
    </recommendedName>
</protein>
<dbReference type="EMBL" id="CATNWA010016585">
    <property type="protein sequence ID" value="CAI9593839.1"/>
    <property type="molecule type" value="Genomic_DNA"/>
</dbReference>
<dbReference type="Pfam" id="PF05825">
    <property type="entry name" value="PSP94"/>
    <property type="match status" value="1"/>
</dbReference>
<dbReference type="Gene3D" id="2.20.25.590">
    <property type="match status" value="1"/>
</dbReference>
<organism evidence="5 6">
    <name type="scientific">Staurois parvus</name>
    <dbReference type="NCBI Taxonomy" id="386267"/>
    <lineage>
        <taxon>Eukaryota</taxon>
        <taxon>Metazoa</taxon>
        <taxon>Chordata</taxon>
        <taxon>Craniata</taxon>
        <taxon>Vertebrata</taxon>
        <taxon>Euteleostomi</taxon>
        <taxon>Amphibia</taxon>
        <taxon>Batrachia</taxon>
        <taxon>Anura</taxon>
        <taxon>Neobatrachia</taxon>
        <taxon>Ranoidea</taxon>
        <taxon>Ranidae</taxon>
        <taxon>Staurois</taxon>
    </lineage>
</organism>
<dbReference type="PANTHER" id="PTHR10500:SF7">
    <property type="entry name" value="BETA-MICROSEMINOPROTEIN"/>
    <property type="match status" value="1"/>
</dbReference>
<comment type="similarity">
    <text evidence="2">Belongs to the beta-microseminoprotein family.</text>
</comment>
<dbReference type="Proteomes" id="UP001162483">
    <property type="component" value="Unassembled WGS sequence"/>
</dbReference>
<reference evidence="5" key="1">
    <citation type="submission" date="2023-05" db="EMBL/GenBank/DDBJ databases">
        <authorList>
            <person name="Stuckert A."/>
        </authorList>
    </citation>
    <scope>NUCLEOTIDE SEQUENCE</scope>
</reference>
<keyword evidence="3" id="KW-0964">Secreted</keyword>